<dbReference type="SMART" id="SM00241">
    <property type="entry name" value="ZP"/>
    <property type="match status" value="1"/>
</dbReference>
<dbReference type="AlphaFoldDB" id="A0A914X016"/>
<feature type="chain" id="PRO_5036788445" evidence="3">
    <location>
        <begin position="21"/>
        <end position="386"/>
    </location>
</feature>
<sequence length="386" mass="42936">MFVALFRGVLLALLSSLASSVVIDNQITSAQLICTDRDLQLHAVVKTPLFQEGRAFVKDHSRDPSCQHVYQRSTTDNALMFRIPLNTCGMVRTSQYAVDRAYRLTCEYTRAVGPTTKDFTVALAVSMLPTTLLPGRGVSGPGEEERIQCSYKLYLGDFQQYGIRQEAKYARVGDKVTHVWECSNLSPNHFIWVHDCIVNPEFSSNNDPVAIDARGCTLDPVIMSELEYQGPLYHTAIGHHHAYKFADYPNLLFKCSINICDRTSPSSCVYADRRAVIVPPICTRLQSRRKRLSNVTTTEESNSFMMEVLSDTLEVAQLSLQNTNDDITADDDVGAEKRIVCLSEKVWLALTATSVVFLIAIGITAAGLLKFARFSNAKPAASLSRY</sequence>
<dbReference type="WBParaSite" id="PSAMB.scaffold5782size10882.g27300.t1">
    <property type="protein sequence ID" value="PSAMB.scaffold5782size10882.g27300.t1"/>
    <property type="gene ID" value="PSAMB.scaffold5782size10882.g27300"/>
</dbReference>
<reference evidence="6" key="1">
    <citation type="submission" date="2022-11" db="UniProtKB">
        <authorList>
            <consortium name="WormBaseParasite"/>
        </authorList>
    </citation>
    <scope>IDENTIFICATION</scope>
</reference>
<keyword evidence="2" id="KW-0472">Membrane</keyword>
<feature type="domain" description="ZP" evidence="4">
    <location>
        <begin position="33"/>
        <end position="275"/>
    </location>
</feature>
<keyword evidence="5" id="KW-1185">Reference proteome</keyword>
<dbReference type="PROSITE" id="PS51034">
    <property type="entry name" value="ZP_2"/>
    <property type="match status" value="1"/>
</dbReference>
<accession>A0A914X016</accession>
<evidence type="ECO:0000259" key="4">
    <source>
        <dbReference type="PROSITE" id="PS51034"/>
    </source>
</evidence>
<dbReference type="InterPro" id="IPR057475">
    <property type="entry name" value="CUT_C"/>
</dbReference>
<dbReference type="PANTHER" id="PTHR22907:SF54">
    <property type="entry name" value="GH04558P"/>
    <property type="match status" value="1"/>
</dbReference>
<name>A0A914X016_9BILA</name>
<keyword evidence="2" id="KW-0812">Transmembrane</keyword>
<feature type="signal peptide" evidence="3">
    <location>
        <begin position="1"/>
        <end position="20"/>
    </location>
</feature>
<evidence type="ECO:0000313" key="6">
    <source>
        <dbReference type="WBParaSite" id="PSAMB.scaffold5782size10882.g27300.t1"/>
    </source>
</evidence>
<dbReference type="InterPro" id="IPR051962">
    <property type="entry name" value="Cuticlin"/>
</dbReference>
<evidence type="ECO:0000256" key="2">
    <source>
        <dbReference type="SAM" id="Phobius"/>
    </source>
</evidence>
<feature type="transmembrane region" description="Helical" evidence="2">
    <location>
        <begin position="346"/>
        <end position="369"/>
    </location>
</feature>
<dbReference type="Pfam" id="PF25301">
    <property type="entry name" value="CUT_C"/>
    <property type="match status" value="1"/>
</dbReference>
<protein>
    <submittedName>
        <fullName evidence="6">ZP domain-containing protein</fullName>
    </submittedName>
</protein>
<evidence type="ECO:0000256" key="3">
    <source>
        <dbReference type="SAM" id="SignalP"/>
    </source>
</evidence>
<organism evidence="5 6">
    <name type="scientific">Plectus sambesii</name>
    <dbReference type="NCBI Taxonomy" id="2011161"/>
    <lineage>
        <taxon>Eukaryota</taxon>
        <taxon>Metazoa</taxon>
        <taxon>Ecdysozoa</taxon>
        <taxon>Nematoda</taxon>
        <taxon>Chromadorea</taxon>
        <taxon>Plectida</taxon>
        <taxon>Plectina</taxon>
        <taxon>Plectoidea</taxon>
        <taxon>Plectidae</taxon>
        <taxon>Plectus</taxon>
    </lineage>
</organism>
<proteinExistence type="predicted"/>
<dbReference type="Proteomes" id="UP000887566">
    <property type="component" value="Unplaced"/>
</dbReference>
<evidence type="ECO:0000256" key="1">
    <source>
        <dbReference type="ARBA" id="ARBA00022729"/>
    </source>
</evidence>
<keyword evidence="2" id="KW-1133">Transmembrane helix</keyword>
<keyword evidence="1 3" id="KW-0732">Signal</keyword>
<dbReference type="InterPro" id="IPR001507">
    <property type="entry name" value="ZP_dom"/>
</dbReference>
<dbReference type="PANTHER" id="PTHR22907">
    <property type="entry name" value="GH04558P"/>
    <property type="match status" value="1"/>
</dbReference>
<evidence type="ECO:0000313" key="5">
    <source>
        <dbReference type="Proteomes" id="UP000887566"/>
    </source>
</evidence>